<organism evidence="2 3">
    <name type="scientific">Tateyamaria omphalii</name>
    <dbReference type="NCBI Taxonomy" id="299262"/>
    <lineage>
        <taxon>Bacteria</taxon>
        <taxon>Pseudomonadati</taxon>
        <taxon>Pseudomonadota</taxon>
        <taxon>Alphaproteobacteria</taxon>
        <taxon>Rhodobacterales</taxon>
        <taxon>Roseobacteraceae</taxon>
        <taxon>Tateyamaria</taxon>
    </lineage>
</organism>
<sequence>MTSETATDTSAPEREDAFRAGKSAAENRWLLGLVGIVTVVAGVIALAMPFLASLTAALLAGWVLIASGVVGLVTAVRRDAGWSLAASFALSLVSILAGVMTLVLPGAGLLALTTLLIAYFAVSGALRVYYGARAVRDGGGWMVAAGVLSLVLAILLFFGLPFSAVWVPGVMLGVDLVLLGALQIALAVRAGKVAPASDGHGAERHA</sequence>
<dbReference type="STRING" id="299262.BWR18_01650"/>
<dbReference type="PANTHER" id="PTHR34989:SF1">
    <property type="entry name" value="PROTEIN HDED"/>
    <property type="match status" value="1"/>
</dbReference>
<evidence type="ECO:0000313" key="3">
    <source>
        <dbReference type="Proteomes" id="UP000186336"/>
    </source>
</evidence>
<dbReference type="InterPro" id="IPR005325">
    <property type="entry name" value="DUF308_memb"/>
</dbReference>
<feature type="transmembrane region" description="Helical" evidence="1">
    <location>
        <begin position="54"/>
        <end position="75"/>
    </location>
</feature>
<feature type="transmembrane region" description="Helical" evidence="1">
    <location>
        <begin position="141"/>
        <end position="160"/>
    </location>
</feature>
<dbReference type="Pfam" id="PF03729">
    <property type="entry name" value="DUF308"/>
    <property type="match status" value="1"/>
</dbReference>
<evidence type="ECO:0000313" key="2">
    <source>
        <dbReference type="EMBL" id="APX10543.1"/>
    </source>
</evidence>
<dbReference type="AlphaFoldDB" id="A0A1P8MRD0"/>
<keyword evidence="1" id="KW-1133">Transmembrane helix</keyword>
<dbReference type="GO" id="GO:0005886">
    <property type="term" value="C:plasma membrane"/>
    <property type="evidence" value="ECO:0007669"/>
    <property type="project" value="TreeGrafter"/>
</dbReference>
<feature type="transmembrane region" description="Helical" evidence="1">
    <location>
        <begin position="109"/>
        <end position="129"/>
    </location>
</feature>
<keyword evidence="1" id="KW-0472">Membrane</keyword>
<dbReference type="InterPro" id="IPR052712">
    <property type="entry name" value="Acid_resist_chaperone_HdeD"/>
</dbReference>
<evidence type="ECO:0008006" key="4">
    <source>
        <dbReference type="Google" id="ProtNLM"/>
    </source>
</evidence>
<dbReference type="KEGG" id="tom:BWR18_01650"/>
<dbReference type="OrthoDB" id="9815400at2"/>
<dbReference type="Proteomes" id="UP000186336">
    <property type="component" value="Chromosome"/>
</dbReference>
<keyword evidence="1" id="KW-0812">Transmembrane</keyword>
<accession>A0A1P8MRD0</accession>
<reference evidence="2 3" key="1">
    <citation type="submission" date="2017-01" db="EMBL/GenBank/DDBJ databases">
        <title>Complete genome of Tateyamaria omphalii DOK1-4 isolated from seawater in Dokdo.</title>
        <authorList>
            <person name="Kim J.H."/>
            <person name="Chi W.-J."/>
        </authorList>
    </citation>
    <scope>NUCLEOTIDE SEQUENCE [LARGE SCALE GENOMIC DNA]</scope>
    <source>
        <strain evidence="2 3">DOK1-4</strain>
    </source>
</reference>
<feature type="transmembrane region" description="Helical" evidence="1">
    <location>
        <begin position="166"/>
        <end position="188"/>
    </location>
</feature>
<feature type="transmembrane region" description="Helical" evidence="1">
    <location>
        <begin position="82"/>
        <end position="103"/>
    </location>
</feature>
<evidence type="ECO:0000256" key="1">
    <source>
        <dbReference type="SAM" id="Phobius"/>
    </source>
</evidence>
<dbReference type="PANTHER" id="PTHR34989">
    <property type="entry name" value="PROTEIN HDED"/>
    <property type="match status" value="1"/>
</dbReference>
<feature type="transmembrane region" description="Helical" evidence="1">
    <location>
        <begin position="29"/>
        <end position="48"/>
    </location>
</feature>
<name>A0A1P8MRD0_9RHOB</name>
<protein>
    <recommendedName>
        <fullName evidence="4">HdeD protein</fullName>
    </recommendedName>
</protein>
<dbReference type="EMBL" id="CP019312">
    <property type="protein sequence ID" value="APX10543.1"/>
    <property type="molecule type" value="Genomic_DNA"/>
</dbReference>
<dbReference type="RefSeq" id="WP_076626410.1">
    <property type="nucleotide sequence ID" value="NZ_CP019312.1"/>
</dbReference>
<keyword evidence="3" id="KW-1185">Reference proteome</keyword>
<gene>
    <name evidence="2" type="ORF">BWR18_01650</name>
</gene>
<proteinExistence type="predicted"/>